<evidence type="ECO:0000256" key="1">
    <source>
        <dbReference type="SAM" id="MobiDB-lite"/>
    </source>
</evidence>
<feature type="non-terminal residue" evidence="2">
    <location>
        <position position="122"/>
    </location>
</feature>
<keyword evidence="3" id="KW-1185">Reference proteome</keyword>
<organism evidence="2 3">
    <name type="scientific">Ficus carica</name>
    <name type="common">Common fig</name>
    <dbReference type="NCBI Taxonomy" id="3494"/>
    <lineage>
        <taxon>Eukaryota</taxon>
        <taxon>Viridiplantae</taxon>
        <taxon>Streptophyta</taxon>
        <taxon>Embryophyta</taxon>
        <taxon>Tracheophyta</taxon>
        <taxon>Spermatophyta</taxon>
        <taxon>Magnoliopsida</taxon>
        <taxon>eudicotyledons</taxon>
        <taxon>Gunneridae</taxon>
        <taxon>Pentapetalae</taxon>
        <taxon>rosids</taxon>
        <taxon>fabids</taxon>
        <taxon>Rosales</taxon>
        <taxon>Moraceae</taxon>
        <taxon>Ficeae</taxon>
        <taxon>Ficus</taxon>
    </lineage>
</organism>
<name>A0AA88JF35_FICCA</name>
<gene>
    <name evidence="2" type="ORF">TIFTF001_055948</name>
</gene>
<dbReference type="Proteomes" id="UP001187192">
    <property type="component" value="Unassembled WGS sequence"/>
</dbReference>
<evidence type="ECO:0000313" key="3">
    <source>
        <dbReference type="Proteomes" id="UP001187192"/>
    </source>
</evidence>
<dbReference type="EMBL" id="BTGU01019113">
    <property type="protein sequence ID" value="GMN71555.1"/>
    <property type="molecule type" value="Genomic_DNA"/>
</dbReference>
<evidence type="ECO:0000313" key="2">
    <source>
        <dbReference type="EMBL" id="GMN71555.1"/>
    </source>
</evidence>
<feature type="region of interest" description="Disordered" evidence="1">
    <location>
        <begin position="1"/>
        <end position="70"/>
    </location>
</feature>
<comment type="caution">
    <text evidence="2">The sequence shown here is derived from an EMBL/GenBank/DDBJ whole genome shotgun (WGS) entry which is preliminary data.</text>
</comment>
<reference evidence="2" key="1">
    <citation type="submission" date="2023-07" db="EMBL/GenBank/DDBJ databases">
        <title>draft genome sequence of fig (Ficus carica).</title>
        <authorList>
            <person name="Takahashi T."/>
            <person name="Nishimura K."/>
        </authorList>
    </citation>
    <scope>NUCLEOTIDE SEQUENCE</scope>
</reference>
<protein>
    <submittedName>
        <fullName evidence="2">Uncharacterized protein</fullName>
    </submittedName>
</protein>
<proteinExistence type="predicted"/>
<sequence length="122" mass="13335">LEREKSHPFQKSQINGRLKYQTEAGSTKKWVSPVVQVEPNQQPTAASRDSRSSSCSNHSSGPVEASSYEYPVPVVRRQQIGIEEQLFSRGVLAGKGGRGLESNPRVQQGSKNVLKLASLLST</sequence>
<accession>A0AA88JF35</accession>
<feature type="non-terminal residue" evidence="2">
    <location>
        <position position="1"/>
    </location>
</feature>
<dbReference type="AlphaFoldDB" id="A0AA88JF35"/>